<accession>B7Z1X7</accession>
<organism evidence="2">
    <name type="scientific">Homo sapiens</name>
    <name type="common">Human</name>
    <dbReference type="NCBI Taxonomy" id="9606"/>
    <lineage>
        <taxon>Eukaryota</taxon>
        <taxon>Metazoa</taxon>
        <taxon>Chordata</taxon>
        <taxon>Craniata</taxon>
        <taxon>Vertebrata</taxon>
        <taxon>Euteleostomi</taxon>
        <taxon>Mammalia</taxon>
        <taxon>Eutheria</taxon>
        <taxon>Euarchontoglires</taxon>
        <taxon>Primates</taxon>
        <taxon>Haplorrhini</taxon>
        <taxon>Catarrhini</taxon>
        <taxon>Hominidae</taxon>
        <taxon>Homo</taxon>
    </lineage>
</organism>
<dbReference type="PeptideAtlas" id="B7Z1X7"/>
<proteinExistence type="evidence at transcript level"/>
<evidence type="ECO:0000256" key="1">
    <source>
        <dbReference type="SAM" id="MobiDB-lite"/>
    </source>
</evidence>
<dbReference type="EMBL" id="AK294064">
    <property type="protein sequence ID" value="BAH11663.1"/>
    <property type="molecule type" value="mRNA"/>
</dbReference>
<dbReference type="AlphaFoldDB" id="B7Z1X7"/>
<protein>
    <submittedName>
        <fullName evidence="2">cDNA FLJ59017</fullName>
    </submittedName>
</protein>
<reference evidence="2" key="1">
    <citation type="submission" date="2007-10" db="EMBL/GenBank/DDBJ databases">
        <title>NEDO human cDNA sequencing project focused on splicing variants.</title>
        <authorList>
            <person name="Wakamatsu A."/>
            <person name="Yamamoto J."/>
            <person name="Kimura K."/>
            <person name="Ishii S."/>
            <person name="Watanabe K."/>
            <person name="Sugiyama A."/>
            <person name="Murakawa K."/>
            <person name="Kaida T."/>
            <person name="Tsuchiya K."/>
            <person name="Fukuzumi Y."/>
            <person name="Kumagai A."/>
            <person name="Oishi Y."/>
            <person name="Yamamoto S."/>
            <person name="Ono Y."/>
            <person name="Komori Y."/>
            <person name="Yamazaki M."/>
            <person name="Kisu Y."/>
            <person name="Nishikawa T."/>
            <person name="Sugano S."/>
            <person name="Nomura N."/>
            <person name="Isogai T."/>
        </authorList>
    </citation>
    <scope>NUCLEOTIDE SEQUENCE</scope>
    <source>
        <tissue evidence="2">Alzheimer cortex</tissue>
    </source>
</reference>
<evidence type="ECO:0000313" key="2">
    <source>
        <dbReference type="EMBL" id="BAH11663.1"/>
    </source>
</evidence>
<name>B7Z1X7_HUMAN</name>
<sequence length="189" mass="19440">MTYASPCPPQGIAATKGLGAASRGALAGTGLPLAPPGKNRQPIHLRKASLTWASPRVQLPCCLTIAATTESPSPPPLPTEKQSHRVAGSPPEVAGPAGRHRVMPGSCFHVSCSKHQALLGNTPSASGLGGTCPASAWPSVRVKGPNPGPLEELARTAFPTHSETSETAQMSINTRMGKHGMALCPLEHD</sequence>
<feature type="region of interest" description="Disordered" evidence="1">
    <location>
        <begin position="69"/>
        <end position="96"/>
    </location>
</feature>